<dbReference type="GO" id="GO:0015408">
    <property type="term" value="F:ABC-type ferric iron transporter activity"/>
    <property type="evidence" value="ECO:0007669"/>
    <property type="project" value="InterPro"/>
</dbReference>
<keyword evidence="7" id="KW-0406">Ion transport</keyword>
<gene>
    <name evidence="10" type="ORF">SAMN05421543_13124</name>
</gene>
<evidence type="ECO:0000256" key="3">
    <source>
        <dbReference type="ARBA" id="ARBA00022496"/>
    </source>
</evidence>
<name>A0A1I7LAP8_9BACL</name>
<dbReference type="InterPro" id="IPR027417">
    <property type="entry name" value="P-loop_NTPase"/>
</dbReference>
<evidence type="ECO:0000256" key="8">
    <source>
        <dbReference type="ARBA" id="ARBA00023136"/>
    </source>
</evidence>
<keyword evidence="2" id="KW-1003">Cell membrane</keyword>
<evidence type="ECO:0000256" key="2">
    <source>
        <dbReference type="ARBA" id="ARBA00022475"/>
    </source>
</evidence>
<feature type="domain" description="ABC transporter" evidence="9">
    <location>
        <begin position="1"/>
        <end position="228"/>
    </location>
</feature>
<organism evidence="10 11">
    <name type="scientific">Alicyclobacillus macrosporangiidus</name>
    <dbReference type="NCBI Taxonomy" id="392015"/>
    <lineage>
        <taxon>Bacteria</taxon>
        <taxon>Bacillati</taxon>
        <taxon>Bacillota</taxon>
        <taxon>Bacilli</taxon>
        <taxon>Bacillales</taxon>
        <taxon>Alicyclobacillaceae</taxon>
        <taxon>Alicyclobacillus</taxon>
    </lineage>
</organism>
<dbReference type="PANTHER" id="PTHR42781:SF4">
    <property type="entry name" value="SPERMIDINE_PUTRESCINE IMPORT ATP-BINDING PROTEIN POTA"/>
    <property type="match status" value="1"/>
</dbReference>
<dbReference type="Gene3D" id="3.40.50.300">
    <property type="entry name" value="P-loop containing nucleotide triphosphate hydrolases"/>
    <property type="match status" value="1"/>
</dbReference>
<reference evidence="11" key="1">
    <citation type="submission" date="2016-10" db="EMBL/GenBank/DDBJ databases">
        <authorList>
            <person name="Varghese N."/>
        </authorList>
    </citation>
    <scope>NUCLEOTIDE SEQUENCE [LARGE SCALE GENOMIC DNA]</scope>
    <source>
        <strain evidence="11">DSM 17980</strain>
    </source>
</reference>
<evidence type="ECO:0000313" key="11">
    <source>
        <dbReference type="Proteomes" id="UP000183508"/>
    </source>
</evidence>
<dbReference type="GO" id="GO:0005524">
    <property type="term" value="F:ATP binding"/>
    <property type="evidence" value="ECO:0007669"/>
    <property type="project" value="UniProtKB-KW"/>
</dbReference>
<dbReference type="InterPro" id="IPR017871">
    <property type="entry name" value="ABC_transporter-like_CS"/>
</dbReference>
<evidence type="ECO:0000313" key="10">
    <source>
        <dbReference type="EMBL" id="SFV06832.1"/>
    </source>
</evidence>
<evidence type="ECO:0000256" key="4">
    <source>
        <dbReference type="ARBA" id="ARBA00022741"/>
    </source>
</evidence>
<dbReference type="STRING" id="392015.SAMN05421543_13124"/>
<dbReference type="GO" id="GO:0016887">
    <property type="term" value="F:ATP hydrolysis activity"/>
    <property type="evidence" value="ECO:0007669"/>
    <property type="project" value="InterPro"/>
</dbReference>
<dbReference type="RefSeq" id="WP_175511574.1">
    <property type="nucleotide sequence ID" value="NZ_FPBV01000031.1"/>
</dbReference>
<dbReference type="CDD" id="cd03259">
    <property type="entry name" value="ABC_Carb_Solutes_like"/>
    <property type="match status" value="1"/>
</dbReference>
<dbReference type="PANTHER" id="PTHR42781">
    <property type="entry name" value="SPERMIDINE/PUTRESCINE IMPORT ATP-BINDING PROTEIN POTA"/>
    <property type="match status" value="1"/>
</dbReference>
<keyword evidence="8" id="KW-0472">Membrane</keyword>
<evidence type="ECO:0000256" key="1">
    <source>
        <dbReference type="ARBA" id="ARBA00022448"/>
    </source>
</evidence>
<dbReference type="InterPro" id="IPR050093">
    <property type="entry name" value="ABC_SmlMolc_Importer"/>
</dbReference>
<keyword evidence="11" id="KW-1185">Reference proteome</keyword>
<dbReference type="SMART" id="SM00382">
    <property type="entry name" value="AAA"/>
    <property type="match status" value="1"/>
</dbReference>
<dbReference type="Proteomes" id="UP000183508">
    <property type="component" value="Unassembled WGS sequence"/>
</dbReference>
<protein>
    <submittedName>
        <fullName evidence="10">Molybdate transport system ATP-binding protein</fullName>
    </submittedName>
</protein>
<keyword evidence="6" id="KW-0408">Iron</keyword>
<dbReference type="eggNOG" id="COG3842">
    <property type="taxonomic scope" value="Bacteria"/>
</dbReference>
<dbReference type="SUPFAM" id="SSF52540">
    <property type="entry name" value="P-loop containing nucleoside triphosphate hydrolases"/>
    <property type="match status" value="1"/>
</dbReference>
<evidence type="ECO:0000259" key="9">
    <source>
        <dbReference type="PROSITE" id="PS50893"/>
    </source>
</evidence>
<dbReference type="PROSITE" id="PS50893">
    <property type="entry name" value="ABC_TRANSPORTER_2"/>
    <property type="match status" value="1"/>
</dbReference>
<accession>A0A1I7LAP8</accession>
<dbReference type="AlphaFoldDB" id="A0A1I7LAP8"/>
<dbReference type="InterPro" id="IPR003439">
    <property type="entry name" value="ABC_transporter-like_ATP-bd"/>
</dbReference>
<dbReference type="PROSITE" id="PS00211">
    <property type="entry name" value="ABC_TRANSPORTER_1"/>
    <property type="match status" value="1"/>
</dbReference>
<dbReference type="EMBL" id="FPBV01000031">
    <property type="protein sequence ID" value="SFV06832.1"/>
    <property type="molecule type" value="Genomic_DNA"/>
</dbReference>
<keyword evidence="4" id="KW-0547">Nucleotide-binding</keyword>
<evidence type="ECO:0000256" key="5">
    <source>
        <dbReference type="ARBA" id="ARBA00022840"/>
    </source>
</evidence>
<dbReference type="InterPro" id="IPR003593">
    <property type="entry name" value="AAA+_ATPase"/>
</dbReference>
<sequence length="228" mass="24834">MQRGLFFDIQVPLPAFRLAVRAEVSPGVTAVVGPSGSGKTTLLRALAGLTVPADGIIQLNGRVLFSAKEGIHLPPERRRVGYVPQQYALFPRLRVIDNVMYGLKARGVPRRERRRRAMAMLERMGIAHLADRRPAQLSGGEAQRVALARALVVEPDVLLLDEPLSALDPETRRQLRSFLRTVLADAGCPVVCVTHDREDVATLADAVLVLKQGRVVAAGSPKDVMEKA</sequence>
<dbReference type="GO" id="GO:0016020">
    <property type="term" value="C:membrane"/>
    <property type="evidence" value="ECO:0007669"/>
    <property type="project" value="InterPro"/>
</dbReference>
<keyword evidence="1" id="KW-0813">Transport</keyword>
<proteinExistence type="predicted"/>
<keyword evidence="3" id="KW-0410">Iron transport</keyword>
<dbReference type="Pfam" id="PF00005">
    <property type="entry name" value="ABC_tran"/>
    <property type="match status" value="1"/>
</dbReference>
<evidence type="ECO:0000256" key="6">
    <source>
        <dbReference type="ARBA" id="ARBA00023004"/>
    </source>
</evidence>
<dbReference type="InterPro" id="IPR015853">
    <property type="entry name" value="ABC_transpr_FbpC"/>
</dbReference>
<keyword evidence="5 10" id="KW-0067">ATP-binding</keyword>
<evidence type="ECO:0000256" key="7">
    <source>
        <dbReference type="ARBA" id="ARBA00023065"/>
    </source>
</evidence>